<dbReference type="SUPFAM" id="SSF54593">
    <property type="entry name" value="Glyoxalase/Bleomycin resistance protein/Dihydroxybiphenyl dioxygenase"/>
    <property type="match status" value="1"/>
</dbReference>
<keyword evidence="1" id="KW-0802">TPR repeat</keyword>
<evidence type="ECO:0000313" key="7">
    <source>
        <dbReference type="Proteomes" id="UP000323393"/>
    </source>
</evidence>
<dbReference type="InterPro" id="IPR036249">
    <property type="entry name" value="Thioredoxin-like_sf"/>
</dbReference>
<dbReference type="EMBL" id="VTEU01000006">
    <property type="protein sequence ID" value="TYS57844.1"/>
    <property type="molecule type" value="Genomic_DNA"/>
</dbReference>
<feature type="domain" description="Glyoxalase/fosfomycin resistance/dioxygenase" evidence="3">
    <location>
        <begin position="201"/>
        <end position="298"/>
    </location>
</feature>
<sequence>MNQTEMLTEIQQLEKEILEKKKQLAEMKRNIEKEKVDNYVFSSFQRGKVSLADLFEDKDELFVVHNMGKSCSYCTMWADGFRSVYHHIRRKAAFVVSTPDEPEVQENFAAERSWNFPVVSTKGTSFKEDMGFVVNEGFYPGVTVFSKDDKGVIYRHASSFFGPGDDFCSVWPLFDLLPSGYEDYKPSKKINGRSPYQLTNNIAVQVKEYEKAIEFYHRTLGFKPEKSTNSETQFTMNGLNFYIEKNNNQGHDNSVFFEFAVDNIEDAKGVLIANNCTITKEFSEKSMMVSDPFGLKFHLFQV</sequence>
<dbReference type="SUPFAM" id="SSF52833">
    <property type="entry name" value="Thioredoxin-like"/>
    <property type="match status" value="1"/>
</dbReference>
<reference evidence="4 6" key="1">
    <citation type="submission" date="2017-04" db="EMBL/GenBank/DDBJ databases">
        <title>Complete Genome Sequence of the Bacillus horikoshii 20a strain from Cuatro Cienegas, Coahuila, Mexico.</title>
        <authorList>
            <person name="Zarza E."/>
            <person name="Alcaraz L.D."/>
            <person name="Aguilar-Salinas B."/>
            <person name="Islas A."/>
            <person name="Olmedo-Alvarez G."/>
        </authorList>
    </citation>
    <scope>NUCLEOTIDE SEQUENCE [LARGE SCALE GENOMIC DNA]</scope>
    <source>
        <strain evidence="4 6">20a</strain>
    </source>
</reference>
<organism evidence="5 7">
    <name type="scientific">Sutcliffiella horikoshii</name>
    <dbReference type="NCBI Taxonomy" id="79883"/>
    <lineage>
        <taxon>Bacteria</taxon>
        <taxon>Bacillati</taxon>
        <taxon>Bacillota</taxon>
        <taxon>Bacilli</taxon>
        <taxon>Bacillales</taxon>
        <taxon>Bacillaceae</taxon>
        <taxon>Sutcliffiella</taxon>
    </lineage>
</organism>
<dbReference type="InterPro" id="IPR010296">
    <property type="entry name" value="DUF899_thioredox"/>
</dbReference>
<gene>
    <name evidence="4" type="ORF">B4U37_11215</name>
    <name evidence="5" type="ORF">FZC74_15595</name>
</gene>
<dbReference type="GeneID" id="96738989"/>
<dbReference type="Gene3D" id="3.10.180.10">
    <property type="entry name" value="2,3-Dihydroxybiphenyl 1,2-Dioxygenase, domain 1"/>
    <property type="match status" value="1"/>
</dbReference>
<dbReference type="KEGG" id="bhk:B4U37_11215"/>
<dbReference type="Proteomes" id="UP000195573">
    <property type="component" value="Chromosome"/>
</dbReference>
<evidence type="ECO:0000313" key="5">
    <source>
        <dbReference type="EMBL" id="TYS57844.1"/>
    </source>
</evidence>
<feature type="repeat" description="TPR" evidence="1">
    <location>
        <begin position="193"/>
        <end position="226"/>
    </location>
</feature>
<keyword evidence="2" id="KW-0175">Coiled coil</keyword>
<dbReference type="CDD" id="cd06587">
    <property type="entry name" value="VOC"/>
    <property type="match status" value="1"/>
</dbReference>
<reference evidence="5 7" key="2">
    <citation type="submission" date="2019-08" db="EMBL/GenBank/DDBJ databases">
        <title>Bacillus genomes from the desert of Cuatro Cienegas, Coahuila.</title>
        <authorList>
            <person name="Olmedo-Alvarez G."/>
        </authorList>
    </citation>
    <scope>NUCLEOTIDE SEQUENCE [LARGE SCALE GENOMIC DNA]</scope>
    <source>
        <strain evidence="5 7">CH88_3T</strain>
    </source>
</reference>
<dbReference type="InterPro" id="IPR004360">
    <property type="entry name" value="Glyas_Fos-R_dOase_dom"/>
</dbReference>
<dbReference type="EMBL" id="CP020880">
    <property type="protein sequence ID" value="ART76574.1"/>
    <property type="molecule type" value="Genomic_DNA"/>
</dbReference>
<evidence type="ECO:0000313" key="6">
    <source>
        <dbReference type="Proteomes" id="UP000195573"/>
    </source>
</evidence>
<accession>A0A1Y0CND2</accession>
<dbReference type="Gene3D" id="3.40.30.10">
    <property type="entry name" value="Glutaredoxin"/>
    <property type="match status" value="1"/>
</dbReference>
<dbReference type="Pfam" id="PF00903">
    <property type="entry name" value="Glyoxalase"/>
    <property type="match status" value="1"/>
</dbReference>
<feature type="coiled-coil region" evidence="2">
    <location>
        <begin position="3"/>
        <end position="37"/>
    </location>
</feature>
<dbReference type="InterPro" id="IPR019734">
    <property type="entry name" value="TPR_rpt"/>
</dbReference>
<evidence type="ECO:0000256" key="2">
    <source>
        <dbReference type="SAM" id="Coils"/>
    </source>
</evidence>
<dbReference type="InterPro" id="IPR029068">
    <property type="entry name" value="Glyas_Bleomycin-R_OHBP_Dase"/>
</dbReference>
<evidence type="ECO:0000259" key="3">
    <source>
        <dbReference type="Pfam" id="PF00903"/>
    </source>
</evidence>
<keyword evidence="6" id="KW-1185">Reference proteome</keyword>
<dbReference type="Pfam" id="PF05988">
    <property type="entry name" value="DUF899"/>
    <property type="match status" value="1"/>
</dbReference>
<proteinExistence type="predicted"/>
<dbReference type="AlphaFoldDB" id="A0A1Y0CND2"/>
<dbReference type="PROSITE" id="PS50005">
    <property type="entry name" value="TPR"/>
    <property type="match status" value="1"/>
</dbReference>
<name>A0A1Y0CND2_9BACI</name>
<protein>
    <submittedName>
        <fullName evidence="5">DUF899 domain-containing protein</fullName>
    </submittedName>
</protein>
<dbReference type="Proteomes" id="UP000323393">
    <property type="component" value="Unassembled WGS sequence"/>
</dbReference>
<evidence type="ECO:0000256" key="1">
    <source>
        <dbReference type="PROSITE-ProRule" id="PRU00339"/>
    </source>
</evidence>
<dbReference type="RefSeq" id="WP_088018290.1">
    <property type="nucleotide sequence ID" value="NZ_CP020880.1"/>
</dbReference>
<evidence type="ECO:0000313" key="4">
    <source>
        <dbReference type="EMBL" id="ART76574.1"/>
    </source>
</evidence>